<dbReference type="Pfam" id="PF09346">
    <property type="entry name" value="SMI1_KNR4"/>
    <property type="match status" value="1"/>
</dbReference>
<feature type="domain" description="Knr4/Smi1-like" evidence="1">
    <location>
        <begin position="17"/>
        <end position="160"/>
    </location>
</feature>
<gene>
    <name evidence="2" type="ORF">M8T91_01040</name>
</gene>
<protein>
    <submittedName>
        <fullName evidence="2">SMI1/KNR4 family protein</fullName>
    </submittedName>
</protein>
<dbReference type="RefSeq" id="WP_301415955.1">
    <property type="nucleotide sequence ID" value="NZ_CP098023.1"/>
</dbReference>
<evidence type="ECO:0000259" key="1">
    <source>
        <dbReference type="SMART" id="SM00860"/>
    </source>
</evidence>
<dbReference type="InterPro" id="IPR018958">
    <property type="entry name" value="Knr4/Smi1-like_dom"/>
</dbReference>
<proteinExistence type="predicted"/>
<dbReference type="EMBL" id="CP098023">
    <property type="protein sequence ID" value="WKD50043.1"/>
    <property type="molecule type" value="Genomic_DNA"/>
</dbReference>
<accession>A0ABY9EDB2</accession>
<name>A0ABY9EDB2_9GAMM</name>
<dbReference type="SMART" id="SM00860">
    <property type="entry name" value="SMI1_KNR4"/>
    <property type="match status" value="1"/>
</dbReference>
<sequence>MTLEEFVAVIRGEGGKAASDETLSAFERRMDLPLPQELKHFLKCCGGGRIFETPVEYLDARGAQLIPRRMYSLDEIQAAFNSPVDAWVPKALLPIGVDEGGNTIMLCLRKDRFGQIFLFDHECVHYPGDDECPDTIETIEEAEDYRLGYYAPSFRQFLDDLRVVETV</sequence>
<evidence type="ECO:0000313" key="3">
    <source>
        <dbReference type="Proteomes" id="UP001321520"/>
    </source>
</evidence>
<dbReference type="SUPFAM" id="SSF160631">
    <property type="entry name" value="SMI1/KNR4-like"/>
    <property type="match status" value="1"/>
</dbReference>
<organism evidence="2 3">
    <name type="scientific">Microbulbifer spongiae</name>
    <dbReference type="NCBI Taxonomy" id="2944933"/>
    <lineage>
        <taxon>Bacteria</taxon>
        <taxon>Pseudomonadati</taxon>
        <taxon>Pseudomonadota</taxon>
        <taxon>Gammaproteobacteria</taxon>
        <taxon>Cellvibrionales</taxon>
        <taxon>Microbulbiferaceae</taxon>
        <taxon>Microbulbifer</taxon>
    </lineage>
</organism>
<reference evidence="2 3" key="1">
    <citation type="submission" date="2022-05" db="EMBL/GenBank/DDBJ databases">
        <title>Microbulbifer sp. nov., isolated from sponge.</title>
        <authorList>
            <person name="Gao L."/>
        </authorList>
    </citation>
    <scope>NUCLEOTIDE SEQUENCE [LARGE SCALE GENOMIC DNA]</scope>
    <source>
        <strain evidence="2 3">MI-G</strain>
    </source>
</reference>
<dbReference type="Gene3D" id="3.40.1580.10">
    <property type="entry name" value="SMI1/KNR4-like"/>
    <property type="match status" value="1"/>
</dbReference>
<evidence type="ECO:0000313" key="2">
    <source>
        <dbReference type="EMBL" id="WKD50043.1"/>
    </source>
</evidence>
<dbReference type="Proteomes" id="UP001321520">
    <property type="component" value="Chromosome"/>
</dbReference>
<keyword evidence="3" id="KW-1185">Reference proteome</keyword>
<dbReference type="InterPro" id="IPR037883">
    <property type="entry name" value="Knr4/Smi1-like_sf"/>
</dbReference>